<evidence type="ECO:0000313" key="9">
    <source>
        <dbReference type="Proteomes" id="UP000754883"/>
    </source>
</evidence>
<dbReference type="InterPro" id="IPR016160">
    <property type="entry name" value="Ald_DH_CS_CYS"/>
</dbReference>
<protein>
    <recommendedName>
        <fullName evidence="3">aldehyde dehydrogenase (NAD(+))</fullName>
        <ecNumber evidence="3">1.2.1.3</ecNumber>
    </recommendedName>
</protein>
<evidence type="ECO:0000256" key="3">
    <source>
        <dbReference type="ARBA" id="ARBA00024226"/>
    </source>
</evidence>
<dbReference type="SUPFAM" id="SSF53720">
    <property type="entry name" value="ALDH-like"/>
    <property type="match status" value="1"/>
</dbReference>
<keyword evidence="9" id="KW-1185">Reference proteome</keyword>
<dbReference type="Gene3D" id="3.40.605.10">
    <property type="entry name" value="Aldehyde Dehydrogenase, Chain A, domain 1"/>
    <property type="match status" value="1"/>
</dbReference>
<dbReference type="EMBL" id="CABFNO020001508">
    <property type="protein sequence ID" value="CAG9992943.1"/>
    <property type="molecule type" value="Genomic_DNA"/>
</dbReference>
<dbReference type="OrthoDB" id="310895at2759"/>
<dbReference type="EC" id="1.2.1.3" evidence="3"/>
<dbReference type="InterPro" id="IPR029510">
    <property type="entry name" value="Ald_DH_CS_GLU"/>
</dbReference>
<dbReference type="FunFam" id="3.40.605.10:FF:000007">
    <property type="entry name" value="NAD/NADP-dependent betaine aldehyde dehydrogenase"/>
    <property type="match status" value="1"/>
</dbReference>
<feature type="domain" description="Aldehyde dehydrogenase" evidence="7">
    <location>
        <begin position="31"/>
        <end position="491"/>
    </location>
</feature>
<accession>A0A9N9UNU8</accession>
<evidence type="ECO:0000256" key="1">
    <source>
        <dbReference type="ARBA" id="ARBA00009986"/>
    </source>
</evidence>
<organism evidence="8 9">
    <name type="scientific">Clonostachys byssicola</name>
    <dbReference type="NCBI Taxonomy" id="160290"/>
    <lineage>
        <taxon>Eukaryota</taxon>
        <taxon>Fungi</taxon>
        <taxon>Dikarya</taxon>
        <taxon>Ascomycota</taxon>
        <taxon>Pezizomycotina</taxon>
        <taxon>Sordariomycetes</taxon>
        <taxon>Hypocreomycetidae</taxon>
        <taxon>Hypocreales</taxon>
        <taxon>Bionectriaceae</taxon>
        <taxon>Clonostachys</taxon>
    </lineage>
</organism>
<reference evidence="8 9" key="2">
    <citation type="submission" date="2021-10" db="EMBL/GenBank/DDBJ databases">
        <authorList>
            <person name="Piombo E."/>
        </authorList>
    </citation>
    <scope>NUCLEOTIDE SEQUENCE [LARGE SCALE GENOMIC DNA]</scope>
</reference>
<reference evidence="9" key="1">
    <citation type="submission" date="2019-06" db="EMBL/GenBank/DDBJ databases">
        <authorList>
            <person name="Broberg M."/>
        </authorList>
    </citation>
    <scope>NUCLEOTIDE SEQUENCE [LARGE SCALE GENOMIC DNA]</scope>
</reference>
<dbReference type="FunFam" id="3.40.309.10:FF:000009">
    <property type="entry name" value="Aldehyde dehydrogenase A"/>
    <property type="match status" value="1"/>
</dbReference>
<comment type="caution">
    <text evidence="8">The sequence shown here is derived from an EMBL/GenBank/DDBJ whole genome shotgun (WGS) entry which is preliminary data.</text>
</comment>
<evidence type="ECO:0000256" key="5">
    <source>
        <dbReference type="PROSITE-ProRule" id="PRU10007"/>
    </source>
</evidence>
<dbReference type="PANTHER" id="PTHR11699">
    <property type="entry name" value="ALDEHYDE DEHYDROGENASE-RELATED"/>
    <property type="match status" value="1"/>
</dbReference>
<proteinExistence type="inferred from homology"/>
<evidence type="ECO:0000256" key="2">
    <source>
        <dbReference type="ARBA" id="ARBA00023002"/>
    </source>
</evidence>
<dbReference type="Pfam" id="PF00171">
    <property type="entry name" value="Aldedh"/>
    <property type="match status" value="1"/>
</dbReference>
<dbReference type="CDD" id="cd07106">
    <property type="entry name" value="ALDH_AldA-AAD23400"/>
    <property type="match status" value="1"/>
</dbReference>
<dbReference type="InterPro" id="IPR044086">
    <property type="entry name" value="LUC3-like"/>
</dbReference>
<evidence type="ECO:0000313" key="8">
    <source>
        <dbReference type="EMBL" id="CAG9992943.1"/>
    </source>
</evidence>
<comment type="catalytic activity">
    <reaction evidence="4">
        <text>an aldehyde + NAD(+) + H2O = a carboxylate + NADH + 2 H(+)</text>
        <dbReference type="Rhea" id="RHEA:16185"/>
        <dbReference type="ChEBI" id="CHEBI:15377"/>
        <dbReference type="ChEBI" id="CHEBI:15378"/>
        <dbReference type="ChEBI" id="CHEBI:17478"/>
        <dbReference type="ChEBI" id="CHEBI:29067"/>
        <dbReference type="ChEBI" id="CHEBI:57540"/>
        <dbReference type="ChEBI" id="CHEBI:57945"/>
        <dbReference type="EC" id="1.2.1.3"/>
    </reaction>
</comment>
<dbReference type="InterPro" id="IPR015590">
    <property type="entry name" value="Aldehyde_DH_dom"/>
</dbReference>
<sequence>MTASRHEDHLDFGGNFVQIINGKPAFTKTTRHGINPATLERMEEVPVATRDDLHEAVAAARAAFKQWSQTPYRDRKQAVLAWADTIESYSTEFRDLLIAEQGKPLPQAEIETASTVAWMRGMAGIELKDEVIEDSHARKIITRHTPLGVVAAIVPWNFPLMLTTAKVAPALLTGNVIIVKPSSCPVTLLSINTPNWPFTPYGCLKLVELAQLFFPPGVVQSLSGNDDLGPWITSHSGIDKISFTGSTATGKLVMRSASESLKRVTLELGGNDPAIVFPDVDIEETAKQVATFAFLNSGQVCLNLKRIYVHNSIYTQFRDAVVSAVKAFVIGNGSKEGVSHGPLQNSLQYSRVKTFFDDIETQGWKVAVGGKMDAKATKGYYVVPTVIDNPPEDSRIVVEEPFGPIVPLLSWETEDEVIERANNTTMGLGASVWSANTAQAEKVARRLEAGTVWINNHFDISPVAPFGGHKESGIGIEWGSNGLKEFCNVQTLFSYK</sequence>
<evidence type="ECO:0000256" key="4">
    <source>
        <dbReference type="ARBA" id="ARBA00049194"/>
    </source>
</evidence>
<name>A0A9N9UNU8_9HYPO</name>
<gene>
    <name evidence="8" type="ORF">CBYS24578_00016828</name>
</gene>
<evidence type="ECO:0000256" key="6">
    <source>
        <dbReference type="RuleBase" id="RU003345"/>
    </source>
</evidence>
<feature type="active site" evidence="5">
    <location>
        <position position="267"/>
    </location>
</feature>
<dbReference type="Gene3D" id="3.40.309.10">
    <property type="entry name" value="Aldehyde Dehydrogenase, Chain A, domain 2"/>
    <property type="match status" value="1"/>
</dbReference>
<dbReference type="GO" id="GO:0004029">
    <property type="term" value="F:aldehyde dehydrogenase (NAD+) activity"/>
    <property type="evidence" value="ECO:0007669"/>
    <property type="project" value="UniProtKB-EC"/>
</dbReference>
<dbReference type="AlphaFoldDB" id="A0A9N9UNU8"/>
<dbReference type="InterPro" id="IPR016163">
    <property type="entry name" value="Ald_DH_C"/>
</dbReference>
<keyword evidence="2 6" id="KW-0560">Oxidoreductase</keyword>
<evidence type="ECO:0000259" key="7">
    <source>
        <dbReference type="Pfam" id="PF00171"/>
    </source>
</evidence>
<comment type="similarity">
    <text evidence="1 6">Belongs to the aldehyde dehydrogenase family.</text>
</comment>
<dbReference type="PROSITE" id="PS00070">
    <property type="entry name" value="ALDEHYDE_DEHYDR_CYS"/>
    <property type="match status" value="1"/>
</dbReference>
<dbReference type="PROSITE" id="PS00687">
    <property type="entry name" value="ALDEHYDE_DEHYDR_GLU"/>
    <property type="match status" value="1"/>
</dbReference>
<dbReference type="Proteomes" id="UP000754883">
    <property type="component" value="Unassembled WGS sequence"/>
</dbReference>
<dbReference type="InterPro" id="IPR016162">
    <property type="entry name" value="Ald_DH_N"/>
</dbReference>
<dbReference type="InterPro" id="IPR016161">
    <property type="entry name" value="Ald_DH/histidinol_DH"/>
</dbReference>